<evidence type="ECO:0000313" key="2">
    <source>
        <dbReference type="Proteomes" id="UP001153331"/>
    </source>
</evidence>
<gene>
    <name evidence="1" type="ORF">OPT61_g2798</name>
</gene>
<proteinExistence type="predicted"/>
<keyword evidence="2" id="KW-1185">Reference proteome</keyword>
<reference evidence="1" key="1">
    <citation type="submission" date="2022-11" db="EMBL/GenBank/DDBJ databases">
        <title>Genome Sequence of Boeremia exigua.</title>
        <authorList>
            <person name="Buettner E."/>
        </authorList>
    </citation>
    <scope>NUCLEOTIDE SEQUENCE</scope>
    <source>
        <strain evidence="1">CU02</strain>
    </source>
</reference>
<comment type="caution">
    <text evidence="1">The sequence shown here is derived from an EMBL/GenBank/DDBJ whole genome shotgun (WGS) entry which is preliminary data.</text>
</comment>
<accession>A0ACC2IK64</accession>
<dbReference type="EMBL" id="JAPHNI010000132">
    <property type="protein sequence ID" value="KAJ8115580.1"/>
    <property type="molecule type" value="Genomic_DNA"/>
</dbReference>
<name>A0ACC2IK64_9PLEO</name>
<sequence length="536" mass="59596">MPPIRMGPKDLLEYDANYGVIICRKCHYAIQKSALQSHLLRHKIFRHERHSLLASIAQLTILEPNDVPLPLPTSKPIDALPTIPGLRCTVEKCDSLYASVKRMKRHQIEVHNTSSADPSGFLVRSVTLQTFFRGTKIRYFEVASVDRATVSDPEPVPESPGRTTVVEDDVVQHEGQHGLQTGAITMPVLSPTSTSGSAEFNLQSLVYFNHFISETSSTIPPSEPKQPLYWHTEFVSQALQQKWLMAGLLALSASHMGALAHKSSAAIAHYDRSVELWKDFEDGRKAHTQDNFNTSRRGTPTPHKGILEQISSMMKCAHTTFSIRTSGRQVTLERLITSMRSLVTGDTVIRPCDLNHDEDDAFGRAARLLEMTNHDTVLAAFLGRLNTLPNRMAEALGRPNDLRDVMTALSAIATLIESCVAGFEASEVSFWVMATWLSRAADEFHQMLAENKQAALIVLAHWAASLVRSVEDDGCWFLDGAAEFILAEVREKLQPNGPATRSLIEDLEGAVYKNGNWKRKEGYAATFYAHELSPQD</sequence>
<organism evidence="1 2">
    <name type="scientific">Boeremia exigua</name>
    <dbReference type="NCBI Taxonomy" id="749465"/>
    <lineage>
        <taxon>Eukaryota</taxon>
        <taxon>Fungi</taxon>
        <taxon>Dikarya</taxon>
        <taxon>Ascomycota</taxon>
        <taxon>Pezizomycotina</taxon>
        <taxon>Dothideomycetes</taxon>
        <taxon>Pleosporomycetidae</taxon>
        <taxon>Pleosporales</taxon>
        <taxon>Pleosporineae</taxon>
        <taxon>Didymellaceae</taxon>
        <taxon>Boeremia</taxon>
    </lineage>
</organism>
<dbReference type="Proteomes" id="UP001153331">
    <property type="component" value="Unassembled WGS sequence"/>
</dbReference>
<protein>
    <submittedName>
        <fullName evidence="1">Uncharacterized protein</fullName>
    </submittedName>
</protein>
<evidence type="ECO:0000313" key="1">
    <source>
        <dbReference type="EMBL" id="KAJ8115580.1"/>
    </source>
</evidence>